<dbReference type="EMBL" id="JADYXP020000007">
    <property type="protein sequence ID" value="KAL0119776.1"/>
    <property type="molecule type" value="Genomic_DNA"/>
</dbReference>
<reference evidence="2 3" key="1">
    <citation type="submission" date="2023-03" db="EMBL/GenBank/DDBJ databases">
        <title>High recombination rates correlate with genetic variation in Cardiocondyla obscurior ants.</title>
        <authorList>
            <person name="Errbii M."/>
        </authorList>
    </citation>
    <scope>NUCLEOTIDE SEQUENCE [LARGE SCALE GENOMIC DNA]</scope>
    <source>
        <strain evidence="2">Alpha-2009</strain>
        <tissue evidence="2">Whole body</tissue>
    </source>
</reference>
<keyword evidence="3" id="KW-1185">Reference proteome</keyword>
<gene>
    <name evidence="2" type="ORF">PUN28_007900</name>
</gene>
<accession>A0AAW2G173</accession>
<protein>
    <submittedName>
        <fullName evidence="2">Uncharacterized protein</fullName>
    </submittedName>
</protein>
<dbReference type="AlphaFoldDB" id="A0AAW2G173"/>
<feature type="transmembrane region" description="Helical" evidence="1">
    <location>
        <begin position="110"/>
        <end position="130"/>
    </location>
</feature>
<sequence length="154" mass="17894">MPIANFILARKGNIFYPPLCERFNTTRRIQTQILFVVQGIRVSVSLTRQGLIKFADTIASYRAGCAFGRLTRHRNDYASIPIQPVRIEVARGIDVTFSNPHSQRGYTLSFCNLLFVCYVVICIAHIFEINNTEYEYNIRFFILFFFFLTLITFT</sequence>
<evidence type="ECO:0000313" key="2">
    <source>
        <dbReference type="EMBL" id="KAL0119776.1"/>
    </source>
</evidence>
<keyword evidence="1" id="KW-0472">Membrane</keyword>
<proteinExistence type="predicted"/>
<keyword evidence="1" id="KW-0812">Transmembrane</keyword>
<organism evidence="2 3">
    <name type="scientific">Cardiocondyla obscurior</name>
    <dbReference type="NCBI Taxonomy" id="286306"/>
    <lineage>
        <taxon>Eukaryota</taxon>
        <taxon>Metazoa</taxon>
        <taxon>Ecdysozoa</taxon>
        <taxon>Arthropoda</taxon>
        <taxon>Hexapoda</taxon>
        <taxon>Insecta</taxon>
        <taxon>Pterygota</taxon>
        <taxon>Neoptera</taxon>
        <taxon>Endopterygota</taxon>
        <taxon>Hymenoptera</taxon>
        <taxon>Apocrita</taxon>
        <taxon>Aculeata</taxon>
        <taxon>Formicoidea</taxon>
        <taxon>Formicidae</taxon>
        <taxon>Myrmicinae</taxon>
        <taxon>Cardiocondyla</taxon>
    </lineage>
</organism>
<comment type="caution">
    <text evidence="2">The sequence shown here is derived from an EMBL/GenBank/DDBJ whole genome shotgun (WGS) entry which is preliminary data.</text>
</comment>
<feature type="transmembrane region" description="Helical" evidence="1">
    <location>
        <begin position="136"/>
        <end position="153"/>
    </location>
</feature>
<name>A0AAW2G173_9HYME</name>
<evidence type="ECO:0000256" key="1">
    <source>
        <dbReference type="SAM" id="Phobius"/>
    </source>
</evidence>
<evidence type="ECO:0000313" key="3">
    <source>
        <dbReference type="Proteomes" id="UP001430953"/>
    </source>
</evidence>
<dbReference type="Proteomes" id="UP001430953">
    <property type="component" value="Unassembled WGS sequence"/>
</dbReference>
<keyword evidence="1" id="KW-1133">Transmembrane helix</keyword>